<proteinExistence type="inferred from homology"/>
<evidence type="ECO:0000256" key="3">
    <source>
        <dbReference type="ARBA" id="ARBA00022729"/>
    </source>
</evidence>
<dbReference type="InterPro" id="IPR033985">
    <property type="entry name" value="SusD-like_N"/>
</dbReference>
<keyword evidence="3" id="KW-0732">Signal</keyword>
<dbReference type="Gene3D" id="1.25.40.390">
    <property type="match status" value="1"/>
</dbReference>
<reference evidence="8 9" key="1">
    <citation type="journal article" date="2018" name="Int. J. Syst. Evol. Microbiol.">
        <title>Zhouia spongiae sp. nov., isolated from a marine sponge.</title>
        <authorList>
            <person name="Zhuang L."/>
            <person name="Lin B."/>
            <person name="Qin F."/>
            <person name="Luo L."/>
        </authorList>
    </citation>
    <scope>NUCLEOTIDE SEQUENCE [LARGE SCALE GENOMIC DNA]</scope>
    <source>
        <strain evidence="8 9">HN-Y44</strain>
    </source>
</reference>
<comment type="subcellular location">
    <subcellularLocation>
        <location evidence="1">Cell outer membrane</location>
    </subcellularLocation>
</comment>
<comment type="similarity">
    <text evidence="2">Belongs to the SusD family.</text>
</comment>
<dbReference type="EMBL" id="CP094326">
    <property type="protein sequence ID" value="UNY97484.1"/>
    <property type="molecule type" value="Genomic_DNA"/>
</dbReference>
<evidence type="ECO:0000313" key="9">
    <source>
        <dbReference type="Proteomes" id="UP000829476"/>
    </source>
</evidence>
<keyword evidence="9" id="KW-1185">Reference proteome</keyword>
<gene>
    <name evidence="8" type="ORF">MQE36_10310</name>
</gene>
<name>A0ABY3YHZ2_9FLAO</name>
<dbReference type="Proteomes" id="UP000829476">
    <property type="component" value="Chromosome"/>
</dbReference>
<evidence type="ECO:0000259" key="6">
    <source>
        <dbReference type="Pfam" id="PF07980"/>
    </source>
</evidence>
<dbReference type="SUPFAM" id="SSF48452">
    <property type="entry name" value="TPR-like"/>
    <property type="match status" value="1"/>
</dbReference>
<accession>A0ABY3YHZ2</accession>
<feature type="domain" description="SusD-like N-terminal" evidence="7">
    <location>
        <begin position="107"/>
        <end position="207"/>
    </location>
</feature>
<feature type="domain" description="RagB/SusD" evidence="6">
    <location>
        <begin position="317"/>
        <end position="630"/>
    </location>
</feature>
<evidence type="ECO:0000256" key="1">
    <source>
        <dbReference type="ARBA" id="ARBA00004442"/>
    </source>
</evidence>
<dbReference type="Pfam" id="PF14322">
    <property type="entry name" value="SusD-like_3"/>
    <property type="match status" value="1"/>
</dbReference>
<keyword evidence="5" id="KW-0998">Cell outer membrane</keyword>
<dbReference type="Pfam" id="PF07980">
    <property type="entry name" value="SusD_RagB"/>
    <property type="match status" value="1"/>
</dbReference>
<evidence type="ECO:0000256" key="2">
    <source>
        <dbReference type="ARBA" id="ARBA00006275"/>
    </source>
</evidence>
<evidence type="ECO:0000256" key="4">
    <source>
        <dbReference type="ARBA" id="ARBA00023136"/>
    </source>
</evidence>
<evidence type="ECO:0000259" key="7">
    <source>
        <dbReference type="Pfam" id="PF14322"/>
    </source>
</evidence>
<keyword evidence="4" id="KW-0472">Membrane</keyword>
<dbReference type="InterPro" id="IPR012944">
    <property type="entry name" value="SusD_RagB_dom"/>
</dbReference>
<dbReference type="RefSeq" id="WP_242935897.1">
    <property type="nucleotide sequence ID" value="NZ_CP094326.1"/>
</dbReference>
<evidence type="ECO:0000256" key="5">
    <source>
        <dbReference type="ARBA" id="ARBA00023237"/>
    </source>
</evidence>
<protein>
    <submittedName>
        <fullName evidence="8">RagB/SusD family nutrient uptake outer membrane protein</fullName>
    </submittedName>
</protein>
<dbReference type="InterPro" id="IPR011990">
    <property type="entry name" value="TPR-like_helical_dom_sf"/>
</dbReference>
<organism evidence="8 9">
    <name type="scientific">Zhouia spongiae</name>
    <dbReference type="NCBI Taxonomy" id="2202721"/>
    <lineage>
        <taxon>Bacteria</taxon>
        <taxon>Pseudomonadati</taxon>
        <taxon>Bacteroidota</taxon>
        <taxon>Flavobacteriia</taxon>
        <taxon>Flavobacteriales</taxon>
        <taxon>Flavobacteriaceae</taxon>
        <taxon>Zhouia</taxon>
    </lineage>
</organism>
<evidence type="ECO:0000313" key="8">
    <source>
        <dbReference type="EMBL" id="UNY97484.1"/>
    </source>
</evidence>
<sequence>MRKRIFLVLLLTALWSCDEYLDLIPDNVATLDDAFALRDTAEGYLFTCYSWIPRQGSVFNNPGMLSGGELWGVPSNSATGLSLAKGFQNIVNPLFNYWEGGNNAGDLYGGIRDCNIFLENVHKVPDIEESERSRWIAEVKFLKAFYHYWLMRSYGPIPVIRESLPIDVSPDDAKVPREPVEDVVNYIVELLDEAIGSLPEVIENPVNEAGRITKPIAAMLKAQVLTLGASPLFNGNTDYASMLNNEGTPLISQTYSEDKWKLAAQACKEAIEVAHSAGHSLYQFDPNSVPSSQAILSDTTITQMNIRNSITERWNSEIIWSNASSVLDQSVVTPRTWNPSRSHAGMEGAYAPPLAIAEMFYSDNGVPIEEDIEYDYQNRYDLKTAGEDDKYNIKKGYTTAALHFNRENRFYATLGFDGGIWYGQGRYEDDASNLFYIQGKLGQAAGVLVITDYSATGYWPKKLINYQNVIETNSYTQNWYPWPMMRLADLYLLYAEAENEANGPTTEAYEYINRVRNRAGLTSVQESWSNYSSSPNKYTTKEGLREIIHKERMIELALEGNRYWDVKRWKTAHVELNKAIQGWDVFQESEEGYYRVQNVFNPVFRQRDYLWPLSEDVLIRNNQLIQNTGW</sequence>